<evidence type="ECO:0000313" key="3">
    <source>
        <dbReference type="Proteomes" id="UP000076722"/>
    </source>
</evidence>
<dbReference type="SUPFAM" id="SSF51905">
    <property type="entry name" value="FAD/NAD(P)-binding domain"/>
    <property type="match status" value="1"/>
</dbReference>
<dbReference type="AlphaFoldDB" id="A0A164X4G9"/>
<accession>A0A164X4G9</accession>
<feature type="region of interest" description="Disordered" evidence="1">
    <location>
        <begin position="60"/>
        <end position="82"/>
    </location>
</feature>
<feature type="non-terminal residue" evidence="2">
    <location>
        <position position="1"/>
    </location>
</feature>
<evidence type="ECO:0000256" key="1">
    <source>
        <dbReference type="SAM" id="MobiDB-lite"/>
    </source>
</evidence>
<evidence type="ECO:0000313" key="2">
    <source>
        <dbReference type="EMBL" id="KZS95626.1"/>
    </source>
</evidence>
<gene>
    <name evidence="2" type="ORF">SISNIDRAFT_394794</name>
</gene>
<dbReference type="InterPro" id="IPR036188">
    <property type="entry name" value="FAD/NAD-bd_sf"/>
</dbReference>
<dbReference type="OrthoDB" id="10051892at2759"/>
<dbReference type="EMBL" id="KV419401">
    <property type="protein sequence ID" value="KZS95626.1"/>
    <property type="molecule type" value="Genomic_DNA"/>
</dbReference>
<name>A0A164X4G9_9AGAM</name>
<reference evidence="2 3" key="1">
    <citation type="journal article" date="2016" name="Mol. Biol. Evol.">
        <title>Comparative Genomics of Early-Diverging Mushroom-Forming Fungi Provides Insights into the Origins of Lignocellulose Decay Capabilities.</title>
        <authorList>
            <person name="Nagy L.G."/>
            <person name="Riley R."/>
            <person name="Tritt A."/>
            <person name="Adam C."/>
            <person name="Daum C."/>
            <person name="Floudas D."/>
            <person name="Sun H."/>
            <person name="Yadav J.S."/>
            <person name="Pangilinan J."/>
            <person name="Larsson K.H."/>
            <person name="Matsuura K."/>
            <person name="Barry K."/>
            <person name="Labutti K."/>
            <person name="Kuo R."/>
            <person name="Ohm R.A."/>
            <person name="Bhattacharya S.S."/>
            <person name="Shirouzu T."/>
            <person name="Yoshinaga Y."/>
            <person name="Martin F.M."/>
            <person name="Grigoriev I.V."/>
            <person name="Hibbett D.S."/>
        </authorList>
    </citation>
    <scope>NUCLEOTIDE SEQUENCE [LARGE SCALE GENOMIC DNA]</scope>
    <source>
        <strain evidence="2 3">HHB9708</strain>
    </source>
</reference>
<feature type="non-terminal residue" evidence="2">
    <location>
        <position position="506"/>
    </location>
</feature>
<organism evidence="2 3">
    <name type="scientific">Sistotremastrum niveocremeum HHB9708</name>
    <dbReference type="NCBI Taxonomy" id="1314777"/>
    <lineage>
        <taxon>Eukaryota</taxon>
        <taxon>Fungi</taxon>
        <taxon>Dikarya</taxon>
        <taxon>Basidiomycota</taxon>
        <taxon>Agaricomycotina</taxon>
        <taxon>Agaricomycetes</taxon>
        <taxon>Sistotremastrales</taxon>
        <taxon>Sistotremastraceae</taxon>
        <taxon>Sertulicium</taxon>
        <taxon>Sertulicium niveocremeum</taxon>
    </lineage>
</organism>
<keyword evidence="3" id="KW-1185">Reference proteome</keyword>
<proteinExistence type="predicted"/>
<evidence type="ECO:0008006" key="4">
    <source>
        <dbReference type="Google" id="ProtNLM"/>
    </source>
</evidence>
<dbReference type="Proteomes" id="UP000076722">
    <property type="component" value="Unassembled WGS sequence"/>
</dbReference>
<protein>
    <recommendedName>
        <fullName evidence="4">FAD/NAD(P)-binding domain-containing protein</fullName>
    </recommendedName>
</protein>
<sequence>KLTALHDLPSLGKRRAKDKLIEGTAVIAGGSVAGLLTARVCSAHFTRVLVVEPEEWTSTPAALSHESQHPKGGSQKSFNPRPRVQQYNSVHNYQIFTYLALKEMFPDIEAEARTIDPITVASCDLHVYPLGRYLRPPIAFYKGSLPKFLSITRHGYETLLRKLVKNTCSNVEFVTGTVTGLNTEPQRAHAFCDRLVFFDLSASTIAELCLDCTGPTMAALKWISARDAPVEIPRQVYDHKLYYVNREYHVDPSAMEAVCIPGGYANASIVYIFYPDSRLDHRILMIMRRENNKLQFVCGGWDMADRPRSAADIRAFASDIKSACLIPDYVFQILDVLEKNNCDKSATFNDIRVPPAYFNQYHKVIDQIPSNLIAVGDSVMRVNPVRGHGCTKAMIGAATLSGILHECRPVNAADSSLQDLPHDFARTFWTRQNNRTQPIWEQLKSEDYGWSTTIPVEGEILDHGAPVRWYTRNLFCAASQDESIAAAVYSSAMFIAPNSDVTTPSI</sequence>